<sequence>MEAKEFCRDCKQETDVVSDHRSGDTICTVCGLILEARYIDETAEWRNFADQNPEEDRTRVGKASDPLLDNGVLSTCIFKEKKKNNKKGTDADGNFPPNKWTNRAVNHSNSLLKPFKYLEEMADRLDIYEGVPKCILDHAKGLYKKADDKNFCKGRNSNPIMAACLLLAFEESQNTRTLKEITIVANGPSKKEISKMKEELKRRLGIASKIKSAMDLWPRHCSNLGMSSKDKKAVEEALKNLANFDIRRNPNSVVAAVMYMVVQLSNGNNCSVQEVSKAADGVAVGTTKKTYKDIYPYASQIIPTWFCRLEDLKKLITP</sequence>
<evidence type="ECO:0000256" key="3">
    <source>
        <dbReference type="PROSITE-ProRule" id="PRU00469"/>
    </source>
</evidence>
<proteinExistence type="predicted"/>
<evidence type="ECO:0000256" key="1">
    <source>
        <dbReference type="ARBA" id="ARBA00023015"/>
    </source>
</evidence>
<keyword evidence="3" id="KW-0862">Zinc</keyword>
<evidence type="ECO:0000313" key="5">
    <source>
        <dbReference type="EMBL" id="TQD95269.1"/>
    </source>
</evidence>
<dbReference type="PANTHER" id="PTHR11618">
    <property type="entry name" value="TRANSCRIPTION INITIATION FACTOR IIB-RELATED"/>
    <property type="match status" value="1"/>
</dbReference>
<keyword evidence="3" id="KW-0479">Metal-binding</keyword>
<dbReference type="GO" id="GO:0005634">
    <property type="term" value="C:nucleus"/>
    <property type="evidence" value="ECO:0007669"/>
    <property type="project" value="TreeGrafter"/>
</dbReference>
<dbReference type="InterPro" id="IPR000812">
    <property type="entry name" value="TFIIB"/>
</dbReference>
<dbReference type="InterPro" id="IPR036915">
    <property type="entry name" value="Cyclin-like_sf"/>
</dbReference>
<keyword evidence="3" id="KW-0863">Zinc-finger</keyword>
<dbReference type="PRINTS" id="PR00685">
    <property type="entry name" value="TIFACTORIIB"/>
</dbReference>
<evidence type="ECO:0000313" key="6">
    <source>
        <dbReference type="Proteomes" id="UP000315295"/>
    </source>
</evidence>
<reference evidence="5 6" key="1">
    <citation type="journal article" date="2019" name="G3 (Bethesda)">
        <title>Sequencing of a Wild Apple (Malus baccata) Genome Unravels the Differences Between Cultivated and Wild Apple Species Regarding Disease Resistance and Cold Tolerance.</title>
        <authorList>
            <person name="Chen X."/>
        </authorList>
    </citation>
    <scope>NUCLEOTIDE SEQUENCE [LARGE SCALE GENOMIC DNA]</scope>
    <source>
        <strain evidence="6">cv. Shandingzi</strain>
        <tissue evidence="5">Leaves</tissue>
    </source>
</reference>
<dbReference type="Gene3D" id="1.10.472.10">
    <property type="entry name" value="Cyclin-like"/>
    <property type="match status" value="1"/>
</dbReference>
<keyword evidence="6" id="KW-1185">Reference proteome</keyword>
<dbReference type="GO" id="GO:0017025">
    <property type="term" value="F:TBP-class protein binding"/>
    <property type="evidence" value="ECO:0007669"/>
    <property type="project" value="InterPro"/>
</dbReference>
<dbReference type="GO" id="GO:0070897">
    <property type="term" value="P:transcription preinitiation complex assembly"/>
    <property type="evidence" value="ECO:0007669"/>
    <property type="project" value="InterPro"/>
</dbReference>
<protein>
    <recommendedName>
        <fullName evidence="4">TFIIB-type domain-containing protein</fullName>
    </recommendedName>
</protein>
<name>A0A540M9Y4_MALBA</name>
<dbReference type="InterPro" id="IPR013137">
    <property type="entry name" value="Znf_TFIIB"/>
</dbReference>
<keyword evidence="1" id="KW-0805">Transcription regulation</keyword>
<dbReference type="Pfam" id="PF08271">
    <property type="entry name" value="Zn_Ribbon_TF"/>
    <property type="match status" value="1"/>
</dbReference>
<feature type="domain" description="TFIIB-type" evidence="4">
    <location>
        <begin position="3"/>
        <end position="35"/>
    </location>
</feature>
<dbReference type="InterPro" id="IPR013150">
    <property type="entry name" value="TFIIB_cyclin"/>
</dbReference>
<keyword evidence="2" id="KW-0804">Transcription</keyword>
<dbReference type="SUPFAM" id="SSF47954">
    <property type="entry name" value="Cyclin-like"/>
    <property type="match status" value="2"/>
</dbReference>
<dbReference type="GO" id="GO:0097550">
    <property type="term" value="C:transcription preinitiation complex"/>
    <property type="evidence" value="ECO:0007669"/>
    <property type="project" value="TreeGrafter"/>
</dbReference>
<evidence type="ECO:0000259" key="4">
    <source>
        <dbReference type="PROSITE" id="PS51134"/>
    </source>
</evidence>
<dbReference type="AlphaFoldDB" id="A0A540M9Y4"/>
<dbReference type="PROSITE" id="PS51134">
    <property type="entry name" value="ZF_TFIIB"/>
    <property type="match status" value="1"/>
</dbReference>
<dbReference type="EMBL" id="VIEB01000319">
    <property type="protein sequence ID" value="TQD95269.1"/>
    <property type="molecule type" value="Genomic_DNA"/>
</dbReference>
<accession>A0A540M9Y4</accession>
<gene>
    <name evidence="5" type="ORF">C1H46_019061</name>
</gene>
<organism evidence="5 6">
    <name type="scientific">Malus baccata</name>
    <name type="common">Siberian crab apple</name>
    <name type="synonym">Pyrus baccata</name>
    <dbReference type="NCBI Taxonomy" id="106549"/>
    <lineage>
        <taxon>Eukaryota</taxon>
        <taxon>Viridiplantae</taxon>
        <taxon>Streptophyta</taxon>
        <taxon>Embryophyta</taxon>
        <taxon>Tracheophyta</taxon>
        <taxon>Spermatophyta</taxon>
        <taxon>Magnoliopsida</taxon>
        <taxon>eudicotyledons</taxon>
        <taxon>Gunneridae</taxon>
        <taxon>Pentapetalae</taxon>
        <taxon>rosids</taxon>
        <taxon>fabids</taxon>
        <taxon>Rosales</taxon>
        <taxon>Rosaceae</taxon>
        <taxon>Amygdaloideae</taxon>
        <taxon>Maleae</taxon>
        <taxon>Malus</taxon>
    </lineage>
</organism>
<dbReference type="Gene3D" id="1.10.472.170">
    <property type="match status" value="1"/>
</dbReference>
<evidence type="ECO:0000256" key="2">
    <source>
        <dbReference type="ARBA" id="ARBA00023163"/>
    </source>
</evidence>
<dbReference type="GO" id="GO:0008270">
    <property type="term" value="F:zinc ion binding"/>
    <property type="evidence" value="ECO:0007669"/>
    <property type="project" value="UniProtKB-KW"/>
</dbReference>
<dbReference type="STRING" id="106549.A0A540M9Y4"/>
<dbReference type="Pfam" id="PF00382">
    <property type="entry name" value="TFIIB"/>
    <property type="match status" value="1"/>
</dbReference>
<dbReference type="SUPFAM" id="SSF57783">
    <property type="entry name" value="Zinc beta-ribbon"/>
    <property type="match status" value="1"/>
</dbReference>
<dbReference type="PANTHER" id="PTHR11618:SF81">
    <property type="entry name" value="TRANSCRIPTION INITIATION FACTOR IIB-LIKE"/>
    <property type="match status" value="1"/>
</dbReference>
<dbReference type="Proteomes" id="UP000315295">
    <property type="component" value="Unassembled WGS sequence"/>
</dbReference>
<comment type="caution">
    <text evidence="5">The sequence shown here is derived from an EMBL/GenBank/DDBJ whole genome shotgun (WGS) entry which is preliminary data.</text>
</comment>